<dbReference type="InterPro" id="IPR043143">
    <property type="entry name" value="Mal/L-sulf/L-lact_DH-like_NADP"/>
</dbReference>
<dbReference type="SUPFAM" id="SSF89733">
    <property type="entry name" value="L-sulfolactate dehydrogenase-like"/>
    <property type="match status" value="1"/>
</dbReference>
<sequence>MYNYDIPVRRYNRNDLYEFCEKYLMSLGANEEEARITSAGVVAAASRWHPGKGQGLEKLFRLTLQLGNGGINCNAEFEVLEDSPAAALVDGHQGFGYVVAQKGSELAVEKAAKVGIGIVSIKHSNHFGQAGYHAESITKSGMIGYVMTNARAEMAPWGATEPVLATSPWGIGIPREGSDPILLDMALTQSGQGMVMWALREGQDVPDNWMLTADGAKSTNPADFLNADGSESTGTQYPIGEFKGYGLALFTDVLCGVMSGSLFGTQCFQGDVNHDVGHMIMAFNPEFFMEK</sequence>
<keyword evidence="2" id="KW-0560">Oxidoreductase</keyword>
<organism evidence="3">
    <name type="scientific">marine metagenome</name>
    <dbReference type="NCBI Taxonomy" id="408172"/>
    <lineage>
        <taxon>unclassified sequences</taxon>
        <taxon>metagenomes</taxon>
        <taxon>ecological metagenomes</taxon>
    </lineage>
</organism>
<evidence type="ECO:0008006" key="4">
    <source>
        <dbReference type="Google" id="ProtNLM"/>
    </source>
</evidence>
<dbReference type="GO" id="GO:0016491">
    <property type="term" value="F:oxidoreductase activity"/>
    <property type="evidence" value="ECO:0007669"/>
    <property type="project" value="UniProtKB-KW"/>
</dbReference>
<dbReference type="EMBL" id="UINC01073530">
    <property type="protein sequence ID" value="SVC09994.1"/>
    <property type="molecule type" value="Genomic_DNA"/>
</dbReference>
<dbReference type="PANTHER" id="PTHR11091:SF0">
    <property type="entry name" value="MALATE DEHYDROGENASE"/>
    <property type="match status" value="1"/>
</dbReference>
<dbReference type="Gene3D" id="1.10.1530.10">
    <property type="match status" value="1"/>
</dbReference>
<dbReference type="Pfam" id="PF02615">
    <property type="entry name" value="Ldh_2"/>
    <property type="match status" value="1"/>
</dbReference>
<evidence type="ECO:0000256" key="1">
    <source>
        <dbReference type="ARBA" id="ARBA00006056"/>
    </source>
</evidence>
<feature type="non-terminal residue" evidence="3">
    <location>
        <position position="291"/>
    </location>
</feature>
<dbReference type="AlphaFoldDB" id="A0A382JCI8"/>
<dbReference type="InterPro" id="IPR003767">
    <property type="entry name" value="Malate/L-lactate_DH-like"/>
</dbReference>
<evidence type="ECO:0000256" key="2">
    <source>
        <dbReference type="ARBA" id="ARBA00023002"/>
    </source>
</evidence>
<evidence type="ECO:0000313" key="3">
    <source>
        <dbReference type="EMBL" id="SVC09994.1"/>
    </source>
</evidence>
<dbReference type="InterPro" id="IPR036111">
    <property type="entry name" value="Mal/L-sulfo/L-lacto_DH-like_sf"/>
</dbReference>
<gene>
    <name evidence="3" type="ORF">METZ01_LOCUS262848</name>
</gene>
<dbReference type="PANTHER" id="PTHR11091">
    <property type="entry name" value="OXIDOREDUCTASE-RELATED"/>
    <property type="match status" value="1"/>
</dbReference>
<proteinExistence type="inferred from homology"/>
<dbReference type="Gene3D" id="3.30.1370.60">
    <property type="entry name" value="Hypothetical oxidoreductase yiak, domain 2"/>
    <property type="match status" value="1"/>
</dbReference>
<name>A0A382JCI8_9ZZZZ</name>
<protein>
    <recommendedName>
        <fullName evidence="4">Malate/L-lactate dehydrogenase subfamily protein</fullName>
    </recommendedName>
</protein>
<dbReference type="InterPro" id="IPR043144">
    <property type="entry name" value="Mal/L-sulf/L-lact_DH-like_ah"/>
</dbReference>
<accession>A0A382JCI8</accession>
<reference evidence="3" key="1">
    <citation type="submission" date="2018-05" db="EMBL/GenBank/DDBJ databases">
        <authorList>
            <person name="Lanie J.A."/>
            <person name="Ng W.-L."/>
            <person name="Kazmierczak K.M."/>
            <person name="Andrzejewski T.M."/>
            <person name="Davidsen T.M."/>
            <person name="Wayne K.J."/>
            <person name="Tettelin H."/>
            <person name="Glass J.I."/>
            <person name="Rusch D."/>
            <person name="Podicherti R."/>
            <person name="Tsui H.-C.T."/>
            <person name="Winkler M.E."/>
        </authorList>
    </citation>
    <scope>NUCLEOTIDE SEQUENCE</scope>
</reference>
<comment type="similarity">
    <text evidence="1">Belongs to the LDH2/MDH2 oxidoreductase family.</text>
</comment>